<reference evidence="1" key="1">
    <citation type="submission" date="2018-11" db="EMBL/GenBank/DDBJ databases">
        <authorList>
            <consortium name="Pathogen Informatics"/>
        </authorList>
    </citation>
    <scope>NUCLEOTIDE SEQUENCE</scope>
</reference>
<dbReference type="Proteomes" id="UP000784294">
    <property type="component" value="Unassembled WGS sequence"/>
</dbReference>
<keyword evidence="2" id="KW-1185">Reference proteome</keyword>
<dbReference type="EMBL" id="CAAALY010060956">
    <property type="protein sequence ID" value="VEL23250.1"/>
    <property type="molecule type" value="Genomic_DNA"/>
</dbReference>
<name>A0A448WYD0_9PLAT</name>
<dbReference type="AlphaFoldDB" id="A0A448WYD0"/>
<evidence type="ECO:0000313" key="1">
    <source>
        <dbReference type="EMBL" id="VEL23250.1"/>
    </source>
</evidence>
<accession>A0A448WYD0</accession>
<sequence>MAAHKVVQNLRLECSFSPSILAYPFCYPSRLHSSDLLGLIHFSSLIILNYLSVHFSHETAFHPLQFGRKNLFSRSHSHNHSVFGPFLLALNGQATKLFGLCHPVHVSSVAKREKTSGLEGASHTVAEATQQVVRPFACRAVYAIERSVLPGRSPFSFTNVYRHFGVTVIAATKRQTSYSSAFGPTSVRTADRQIMGFKRGWHERKACFMPESTRFKNYGLQTPRPLLNLHEVGEKCEVRHRKCFIFCPAPDYARLERKFEPN</sequence>
<protein>
    <submittedName>
        <fullName evidence="1">Uncharacterized protein</fullName>
    </submittedName>
</protein>
<evidence type="ECO:0000313" key="2">
    <source>
        <dbReference type="Proteomes" id="UP000784294"/>
    </source>
</evidence>
<comment type="caution">
    <text evidence="1">The sequence shown here is derived from an EMBL/GenBank/DDBJ whole genome shotgun (WGS) entry which is preliminary data.</text>
</comment>
<proteinExistence type="predicted"/>
<organism evidence="1 2">
    <name type="scientific">Protopolystoma xenopodis</name>
    <dbReference type="NCBI Taxonomy" id="117903"/>
    <lineage>
        <taxon>Eukaryota</taxon>
        <taxon>Metazoa</taxon>
        <taxon>Spiralia</taxon>
        <taxon>Lophotrochozoa</taxon>
        <taxon>Platyhelminthes</taxon>
        <taxon>Monogenea</taxon>
        <taxon>Polyopisthocotylea</taxon>
        <taxon>Polystomatidea</taxon>
        <taxon>Polystomatidae</taxon>
        <taxon>Protopolystoma</taxon>
    </lineage>
</organism>
<gene>
    <name evidence="1" type="ORF">PXEA_LOCUS16690</name>
</gene>